<dbReference type="GO" id="GO:0005737">
    <property type="term" value="C:cytoplasm"/>
    <property type="evidence" value="ECO:0007669"/>
    <property type="project" value="UniProtKB-SubCell"/>
</dbReference>
<organism evidence="13">
    <name type="scientific">Musa acuminata subsp. malaccensis</name>
    <name type="common">Wild banana</name>
    <name type="synonym">Musa malaccensis</name>
    <dbReference type="NCBI Taxonomy" id="214687"/>
    <lineage>
        <taxon>Eukaryota</taxon>
        <taxon>Viridiplantae</taxon>
        <taxon>Streptophyta</taxon>
        <taxon>Embryophyta</taxon>
        <taxon>Tracheophyta</taxon>
        <taxon>Spermatophyta</taxon>
        <taxon>Magnoliopsida</taxon>
        <taxon>Liliopsida</taxon>
        <taxon>Zingiberales</taxon>
        <taxon>Musaceae</taxon>
        <taxon>Musa</taxon>
    </lineage>
</organism>
<dbReference type="GO" id="GO:0042736">
    <property type="term" value="F:NADH kinase activity"/>
    <property type="evidence" value="ECO:0007669"/>
    <property type="project" value="UniProtKB-EC"/>
</dbReference>
<dbReference type="InterPro" id="IPR016064">
    <property type="entry name" value="NAD/diacylglycerol_kinase_sf"/>
</dbReference>
<dbReference type="InterPro" id="IPR017438">
    <property type="entry name" value="ATP-NAD_kinase_N"/>
</dbReference>
<proteinExistence type="inferred from homology"/>
<keyword evidence="8" id="KW-0067">ATP-binding</keyword>
<evidence type="ECO:0000256" key="11">
    <source>
        <dbReference type="ARBA" id="ARBA00066398"/>
    </source>
</evidence>
<evidence type="ECO:0000256" key="3">
    <source>
        <dbReference type="ARBA" id="ARBA00011738"/>
    </source>
</evidence>
<feature type="region of interest" description="Disordered" evidence="12">
    <location>
        <begin position="1"/>
        <end position="25"/>
    </location>
</feature>
<reference evidence="13" key="1">
    <citation type="submission" date="2021-03" db="EMBL/GenBank/DDBJ databases">
        <authorList>
            <consortium name="Genoscope - CEA"/>
            <person name="William W."/>
        </authorList>
    </citation>
    <scope>NUCLEOTIDE SEQUENCE</scope>
    <source>
        <strain evidence="13">Doubled-haploid Pahang</strain>
    </source>
</reference>
<evidence type="ECO:0000256" key="5">
    <source>
        <dbReference type="ARBA" id="ARBA00022679"/>
    </source>
</evidence>
<keyword evidence="5" id="KW-0808">Transferase</keyword>
<dbReference type="Gene3D" id="3.40.50.10330">
    <property type="entry name" value="Probable inorganic polyphosphate/atp-NAD kinase, domain 1"/>
    <property type="match status" value="1"/>
</dbReference>
<gene>
    <name evidence="13" type="ORF">GSMUA_201310.1</name>
</gene>
<evidence type="ECO:0000256" key="8">
    <source>
        <dbReference type="ARBA" id="ARBA00022840"/>
    </source>
</evidence>
<evidence type="ECO:0000256" key="6">
    <source>
        <dbReference type="ARBA" id="ARBA00022741"/>
    </source>
</evidence>
<dbReference type="EMBL" id="HG996468">
    <property type="protein sequence ID" value="CAG1850435.1"/>
    <property type="molecule type" value="Genomic_DNA"/>
</dbReference>
<comment type="similarity">
    <text evidence="2">Belongs to the NAD kinase family.</text>
</comment>
<evidence type="ECO:0000256" key="1">
    <source>
        <dbReference type="ARBA" id="ARBA00004496"/>
    </source>
</evidence>
<keyword evidence="6" id="KW-0547">Nucleotide-binding</keyword>
<comment type="subunit">
    <text evidence="3">Homodimer.</text>
</comment>
<evidence type="ECO:0000313" key="13">
    <source>
        <dbReference type="EMBL" id="CAG1850435.1"/>
    </source>
</evidence>
<dbReference type="PANTHER" id="PTHR20275">
    <property type="entry name" value="NAD KINASE"/>
    <property type="match status" value="1"/>
</dbReference>
<dbReference type="InterPro" id="IPR002504">
    <property type="entry name" value="NADK"/>
</dbReference>
<dbReference type="Pfam" id="PF01513">
    <property type="entry name" value="NAD_kinase"/>
    <property type="match status" value="1"/>
</dbReference>
<dbReference type="SUPFAM" id="SSF111331">
    <property type="entry name" value="NAD kinase/diacylglycerol kinase-like"/>
    <property type="match status" value="1"/>
</dbReference>
<dbReference type="GO" id="GO:0003951">
    <property type="term" value="F:NAD+ kinase activity"/>
    <property type="evidence" value="ECO:0007669"/>
    <property type="project" value="InterPro"/>
</dbReference>
<evidence type="ECO:0000256" key="10">
    <source>
        <dbReference type="ARBA" id="ARBA00023027"/>
    </source>
</evidence>
<name>A0A8D7FC08_MUSAM</name>
<evidence type="ECO:0000256" key="9">
    <source>
        <dbReference type="ARBA" id="ARBA00022857"/>
    </source>
</evidence>
<keyword evidence="9" id="KW-0521">NADP</keyword>
<dbReference type="PANTHER" id="PTHR20275:SF28">
    <property type="entry name" value="NADH KINASE"/>
    <property type="match status" value="1"/>
</dbReference>
<comment type="subcellular location">
    <subcellularLocation>
        <location evidence="1">Cytoplasm</location>
    </subcellularLocation>
</comment>
<dbReference type="GO" id="GO:0006741">
    <property type="term" value="P:NADP+ biosynthetic process"/>
    <property type="evidence" value="ECO:0007669"/>
    <property type="project" value="InterPro"/>
</dbReference>
<dbReference type="EC" id="2.7.1.86" evidence="11"/>
<evidence type="ECO:0000256" key="12">
    <source>
        <dbReference type="SAM" id="MobiDB-lite"/>
    </source>
</evidence>
<protein>
    <recommendedName>
        <fullName evidence="11">NADH kinase</fullName>
        <ecNumber evidence="11">2.7.1.86</ecNumber>
    </recommendedName>
</protein>
<dbReference type="AlphaFoldDB" id="A0A8D7FC08"/>
<keyword evidence="4" id="KW-0963">Cytoplasm</keyword>
<evidence type="ECO:0000256" key="2">
    <source>
        <dbReference type="ARBA" id="ARBA00010995"/>
    </source>
</evidence>
<sequence>MAASSATNPIKRCRKPEREGEALNSSRVSPQFRFVSFPILDPPRLLPAANLNSRPRCRQGAASCFCSSLSTSTPRGPLLFPNRPPPPPPLLPYILNYLNDRCRVHKDTINFCQGVLRRKPLDWEPVERNNLSHPIRRADLVITVGGDGTLLQASHFLDDSVPVLGVNSDPTQVDEVKKFSDEFDATRSTGYLCAATAGNFEQVLDEILENHKHPTELTRISINLNNRQLPTFALNDVLVAHPCPASVSRFSFRYDTSSETSSHLVNCRSSGLRVSTAAGSTAAMLSAGGHPMPISSNGLQYMVREPVSPRYLDTPLMHGLLEPDQLMHVAWYSQEGVIYVDGSHVKHSVQHGDTIEISSLAPILKVYLPQKEHP</sequence>
<evidence type="ECO:0000256" key="7">
    <source>
        <dbReference type="ARBA" id="ARBA00022777"/>
    </source>
</evidence>
<dbReference type="FunFam" id="3.40.50.10330:FF:000027">
    <property type="entry name" value="NADH kinase"/>
    <property type="match status" value="1"/>
</dbReference>
<accession>A0A8D7FC08</accession>
<dbReference type="Gene3D" id="2.60.200.30">
    <property type="entry name" value="Probable inorganic polyphosphate/atp-NAD kinase, domain 2"/>
    <property type="match status" value="1"/>
</dbReference>
<evidence type="ECO:0000256" key="4">
    <source>
        <dbReference type="ARBA" id="ARBA00022490"/>
    </source>
</evidence>
<dbReference type="InterPro" id="IPR017437">
    <property type="entry name" value="ATP-NAD_kinase_PpnK-typ_C"/>
</dbReference>
<dbReference type="GO" id="GO:0019674">
    <property type="term" value="P:NAD+ metabolic process"/>
    <property type="evidence" value="ECO:0007669"/>
    <property type="project" value="InterPro"/>
</dbReference>
<keyword evidence="7" id="KW-0418">Kinase</keyword>
<dbReference type="FunFam" id="2.60.200.30:FF:000015">
    <property type="entry name" value="NAD(H) kinase 3"/>
    <property type="match status" value="1"/>
</dbReference>
<keyword evidence="10" id="KW-0520">NAD</keyword>
<dbReference type="GO" id="GO:0005524">
    <property type="term" value="F:ATP binding"/>
    <property type="evidence" value="ECO:0007669"/>
    <property type="project" value="UniProtKB-KW"/>
</dbReference>